<gene>
    <name evidence="1" type="ORF">UY76_C0021G0002</name>
</gene>
<organism evidence="1 2">
    <name type="scientific">Candidatus Uhrbacteria bacterium GW2011_GWA2_52_8d</name>
    <dbReference type="NCBI Taxonomy" id="1618979"/>
    <lineage>
        <taxon>Bacteria</taxon>
        <taxon>Candidatus Uhriibacteriota</taxon>
    </lineage>
</organism>
<dbReference type="AlphaFoldDB" id="A0A0G1XNZ9"/>
<accession>A0A0G1XNZ9</accession>
<name>A0A0G1XNZ9_9BACT</name>
<reference evidence="1 2" key="1">
    <citation type="journal article" date="2015" name="Nature">
        <title>rRNA introns, odd ribosomes, and small enigmatic genomes across a large radiation of phyla.</title>
        <authorList>
            <person name="Brown C.T."/>
            <person name="Hug L.A."/>
            <person name="Thomas B.C."/>
            <person name="Sharon I."/>
            <person name="Castelle C.J."/>
            <person name="Singh A."/>
            <person name="Wilkins M.J."/>
            <person name="Williams K.H."/>
            <person name="Banfield J.F."/>
        </authorList>
    </citation>
    <scope>NUCLEOTIDE SEQUENCE [LARGE SCALE GENOMIC DNA]</scope>
</reference>
<evidence type="ECO:0000313" key="2">
    <source>
        <dbReference type="Proteomes" id="UP000034054"/>
    </source>
</evidence>
<dbReference type="EMBL" id="LCRH01000021">
    <property type="protein sequence ID" value="KKW32631.1"/>
    <property type="molecule type" value="Genomic_DNA"/>
</dbReference>
<dbReference type="Proteomes" id="UP000034054">
    <property type="component" value="Unassembled WGS sequence"/>
</dbReference>
<evidence type="ECO:0000313" key="1">
    <source>
        <dbReference type="EMBL" id="KKW32631.1"/>
    </source>
</evidence>
<proteinExistence type="predicted"/>
<protein>
    <submittedName>
        <fullName evidence="1">Uncharacterized protein</fullName>
    </submittedName>
</protein>
<comment type="caution">
    <text evidence="1">The sequence shown here is derived from an EMBL/GenBank/DDBJ whole genome shotgun (WGS) entry which is preliminary data.</text>
</comment>
<sequence>MFVFLSVLAALTGCATVKHVDPETGHGASYIGTAHGAVAVIGAMDRRPYDLASKAMDRGMPTSLVRDADSNVRFSAGYSYSGYVFDDSVGGFAFPTGVYVPGYGVAPIISSNRLPLLAEPSVSVPQPPTGQGIVPCPDGRPWTVAQQAACAALDASTALDLLTE</sequence>